<organism evidence="3 4">
    <name type="scientific">Striga asiatica</name>
    <name type="common">Asiatic witchweed</name>
    <name type="synonym">Buchnera asiatica</name>
    <dbReference type="NCBI Taxonomy" id="4170"/>
    <lineage>
        <taxon>Eukaryota</taxon>
        <taxon>Viridiplantae</taxon>
        <taxon>Streptophyta</taxon>
        <taxon>Embryophyta</taxon>
        <taxon>Tracheophyta</taxon>
        <taxon>Spermatophyta</taxon>
        <taxon>Magnoliopsida</taxon>
        <taxon>eudicotyledons</taxon>
        <taxon>Gunneridae</taxon>
        <taxon>Pentapetalae</taxon>
        <taxon>asterids</taxon>
        <taxon>lamiids</taxon>
        <taxon>Lamiales</taxon>
        <taxon>Orobanchaceae</taxon>
        <taxon>Buchnereae</taxon>
        <taxon>Striga</taxon>
    </lineage>
</organism>
<feature type="region of interest" description="Disordered" evidence="2">
    <location>
        <begin position="1"/>
        <end position="23"/>
    </location>
</feature>
<comment type="caution">
    <text evidence="3">The sequence shown here is derived from an EMBL/GenBank/DDBJ whole genome shotgun (WGS) entry which is preliminary data.</text>
</comment>
<feature type="coiled-coil region" evidence="1">
    <location>
        <begin position="175"/>
        <end position="209"/>
    </location>
</feature>
<feature type="compositionally biased region" description="Basic and acidic residues" evidence="2">
    <location>
        <begin position="214"/>
        <end position="232"/>
    </location>
</feature>
<dbReference type="EMBL" id="BKCP01007959">
    <property type="protein sequence ID" value="GER47620.1"/>
    <property type="molecule type" value="Genomic_DNA"/>
</dbReference>
<proteinExistence type="predicted"/>
<evidence type="ECO:0000256" key="2">
    <source>
        <dbReference type="SAM" id="MobiDB-lite"/>
    </source>
</evidence>
<feature type="region of interest" description="Disordered" evidence="2">
    <location>
        <begin position="211"/>
        <end position="232"/>
    </location>
</feature>
<feature type="region of interest" description="Disordered" evidence="2">
    <location>
        <begin position="73"/>
        <end position="99"/>
    </location>
</feature>
<gene>
    <name evidence="3" type="ORF">STAS_24731</name>
</gene>
<dbReference type="AlphaFoldDB" id="A0A5A7QQY4"/>
<evidence type="ECO:0000313" key="4">
    <source>
        <dbReference type="Proteomes" id="UP000325081"/>
    </source>
</evidence>
<keyword evidence="4" id="KW-1185">Reference proteome</keyword>
<feature type="compositionally biased region" description="Gly residues" evidence="2">
    <location>
        <begin position="79"/>
        <end position="91"/>
    </location>
</feature>
<dbReference type="Proteomes" id="UP000325081">
    <property type="component" value="Unassembled WGS sequence"/>
</dbReference>
<protein>
    <submittedName>
        <fullName evidence="3">ATP binding microtubule motor family protein</fullName>
    </submittedName>
</protein>
<sequence>MPTRMLRAATRWKATREPSRPSMVVGARRIATRLPKTDPKLDVRWSHPKAVPRLDSLVESAIRDWMEGITMAKPIPECGGDGNEEGSGGPEEGTEGDDVRPVVASSEVGGDREAQCLHERFVEGKRAQMGGVGMQRFSDLLVNRRQQLLVSVVHYSGEVHQKQAELRSPEPSSASSCLRSLLKEKDSKIQQLEREINELKRERDLAQSQLVLERSSRKEQKEGVDEAAHSEGDAYRHVERLAKCPRILLPNTFCDNNPTVGGANEDRMVSNDLSKAEVATINSDQIVAVVPFENPISSSHILPNESADQGKLPDTPCNTRILKDGTFITSLASLSRFLASSPRKDFVGS</sequence>
<keyword evidence="1" id="KW-0175">Coiled coil</keyword>
<evidence type="ECO:0000313" key="3">
    <source>
        <dbReference type="EMBL" id="GER47620.1"/>
    </source>
</evidence>
<name>A0A5A7QQY4_STRAF</name>
<evidence type="ECO:0000256" key="1">
    <source>
        <dbReference type="SAM" id="Coils"/>
    </source>
</evidence>
<accession>A0A5A7QQY4</accession>
<reference evidence="4" key="1">
    <citation type="journal article" date="2019" name="Curr. Biol.">
        <title>Genome Sequence of Striga asiatica Provides Insight into the Evolution of Plant Parasitism.</title>
        <authorList>
            <person name="Yoshida S."/>
            <person name="Kim S."/>
            <person name="Wafula E.K."/>
            <person name="Tanskanen J."/>
            <person name="Kim Y.M."/>
            <person name="Honaas L."/>
            <person name="Yang Z."/>
            <person name="Spallek T."/>
            <person name="Conn C.E."/>
            <person name="Ichihashi Y."/>
            <person name="Cheong K."/>
            <person name="Cui S."/>
            <person name="Der J.P."/>
            <person name="Gundlach H."/>
            <person name="Jiao Y."/>
            <person name="Hori C."/>
            <person name="Ishida J.K."/>
            <person name="Kasahara H."/>
            <person name="Kiba T."/>
            <person name="Kim M.S."/>
            <person name="Koo N."/>
            <person name="Laohavisit A."/>
            <person name="Lee Y.H."/>
            <person name="Lumba S."/>
            <person name="McCourt P."/>
            <person name="Mortimer J.C."/>
            <person name="Mutuku J.M."/>
            <person name="Nomura T."/>
            <person name="Sasaki-Sekimoto Y."/>
            <person name="Seto Y."/>
            <person name="Wang Y."/>
            <person name="Wakatake T."/>
            <person name="Sakakibara H."/>
            <person name="Demura T."/>
            <person name="Yamaguchi S."/>
            <person name="Yoneyama K."/>
            <person name="Manabe R.I."/>
            <person name="Nelson D.C."/>
            <person name="Schulman A.H."/>
            <person name="Timko M.P."/>
            <person name="dePamphilis C.W."/>
            <person name="Choi D."/>
            <person name="Shirasu K."/>
        </authorList>
    </citation>
    <scope>NUCLEOTIDE SEQUENCE [LARGE SCALE GENOMIC DNA]</scope>
    <source>
        <strain evidence="4">cv. UVA1</strain>
    </source>
</reference>